<dbReference type="GO" id="GO:0031965">
    <property type="term" value="C:nuclear membrane"/>
    <property type="evidence" value="ECO:0007669"/>
    <property type="project" value="UniProtKB-SubCell"/>
</dbReference>
<proteinExistence type="inferred from homology"/>
<dbReference type="Pfam" id="PF05020">
    <property type="entry name" value="zf-NPL4"/>
    <property type="match status" value="1"/>
</dbReference>
<dbReference type="Pfam" id="PF05021">
    <property type="entry name" value="NPL4"/>
    <property type="match status" value="1"/>
</dbReference>
<dbReference type="STRING" id="930990.A0A067M855"/>
<dbReference type="Proteomes" id="UP000027195">
    <property type="component" value="Unassembled WGS sequence"/>
</dbReference>
<protein>
    <recommendedName>
        <fullName evidence="4">Nuclear protein localization protein 4</fullName>
    </recommendedName>
</protein>
<dbReference type="FunCoup" id="A0A067M855">
    <property type="interactions" value="761"/>
</dbReference>
<comment type="subcellular location">
    <subcellularLocation>
        <location evidence="2">Cytoplasm</location>
        <location evidence="2">Perinuclear region</location>
    </subcellularLocation>
    <subcellularLocation>
        <location evidence="1">Nucleus membrane</location>
        <topology evidence="1">Peripheral membrane protein</topology>
        <orientation evidence="1">Cytoplasmic side</orientation>
    </subcellularLocation>
</comment>
<feature type="domain" description="MPN" evidence="6">
    <location>
        <begin position="242"/>
        <end position="381"/>
    </location>
</feature>
<dbReference type="InterPro" id="IPR016563">
    <property type="entry name" value="Npl4"/>
</dbReference>
<dbReference type="PIRSF" id="PIRSF010052">
    <property type="entry name" value="Polyub_prc_Npl4"/>
    <property type="match status" value="1"/>
</dbReference>
<comment type="similarity">
    <text evidence="3">Belongs to the NPL4 family.</text>
</comment>
<dbReference type="PROSITE" id="PS50249">
    <property type="entry name" value="MPN"/>
    <property type="match status" value="1"/>
</dbReference>
<dbReference type="InterPro" id="IPR007717">
    <property type="entry name" value="NPL4_C"/>
</dbReference>
<dbReference type="Gene3D" id="3.10.20.90">
    <property type="entry name" value="Phosphatidylinositol 3-kinase Catalytic Subunit, Chain A, domain 1"/>
    <property type="match status" value="1"/>
</dbReference>
<evidence type="ECO:0000313" key="7">
    <source>
        <dbReference type="EMBL" id="KDQ10860.1"/>
    </source>
</evidence>
<feature type="compositionally biased region" description="Low complexity" evidence="5">
    <location>
        <begin position="90"/>
        <end position="102"/>
    </location>
</feature>
<keyword evidence="8" id="KW-1185">Reference proteome</keyword>
<evidence type="ECO:0000256" key="2">
    <source>
        <dbReference type="ARBA" id="ARBA00004556"/>
    </source>
</evidence>
<feature type="region of interest" description="Disordered" evidence="5">
    <location>
        <begin position="583"/>
        <end position="603"/>
    </location>
</feature>
<evidence type="ECO:0000256" key="3">
    <source>
        <dbReference type="ARBA" id="ARBA00011025"/>
    </source>
</evidence>
<dbReference type="InParanoid" id="A0A067M855"/>
<dbReference type="CDD" id="cd08061">
    <property type="entry name" value="MPN_NPL4"/>
    <property type="match status" value="1"/>
</dbReference>
<dbReference type="EMBL" id="KL198063">
    <property type="protein sequence ID" value="KDQ10860.1"/>
    <property type="molecule type" value="Genomic_DNA"/>
</dbReference>
<evidence type="ECO:0000313" key="8">
    <source>
        <dbReference type="Proteomes" id="UP000027195"/>
    </source>
</evidence>
<dbReference type="GO" id="GO:0048471">
    <property type="term" value="C:perinuclear region of cytoplasm"/>
    <property type="evidence" value="ECO:0007669"/>
    <property type="project" value="UniProtKB-SubCell"/>
</dbReference>
<dbReference type="InterPro" id="IPR037518">
    <property type="entry name" value="MPN"/>
</dbReference>
<sequence>MLLRVRSKDGNFRWEFAPNADASELISKILETTQNADPASVRISNNPRATGQEVPLTSIAGRKLKDLGFNHGDLFFITYTSTSSEAPSQTTAPEPTFAPTAPVSASTSTVAPAQPWKTVQEDPVDTYWRGQDGKIPRGRDANFCRHGANAMCDHCMPLEPFDAKYHTDHSIKHLSFHAYLRKLSPKSSNVSIMPPPLTPLSFRVKTPCPNGGHAPWPGGICTACQPSAITLQPQPFRAVDHVEFATPALIDTFLQAWRTTGTQRFGFLLGRYAPYDEVPMGIKAVVEAIHEPPQSNELDGLSVDLPWSDEARIAALAKAAGGLAIVGTIFTDLTPDPEDRTKSLCKRHQGSFFFSSLEACFAAQLQLQHPIPTRSSPTGVFGSRLVTAVLCGTPEGGIDVAAYQVSEQACAMIEADMIEASVEPGTMRVKEGNERRYVPDVFYRYKNEYGLEVKQSAKPCFPVEYLLVNVTHGFPTIPSPLFSSNSFPVANRGGQDISSVLTTLHRLHAPDLHAGQMTAAQRQELLGYLSDWHLVAFIGESGVFSEHDLYTLADAVTSKDESKLDRLLGTDSWQTLMTIVRESAPAPRTNNPPPALGSGGFGDDVEIPPEILNESLAAAGANAGIKTCPHCTFENAAGATDCDVCGLPLD</sequence>
<dbReference type="HOGENOM" id="CLU_017172_1_0_1"/>
<feature type="region of interest" description="Disordered" evidence="5">
    <location>
        <begin position="84"/>
        <end position="115"/>
    </location>
</feature>
<dbReference type="GO" id="GO:0043130">
    <property type="term" value="F:ubiquitin binding"/>
    <property type="evidence" value="ECO:0007669"/>
    <property type="project" value="TreeGrafter"/>
</dbReference>
<evidence type="ECO:0000256" key="1">
    <source>
        <dbReference type="ARBA" id="ARBA00004335"/>
    </source>
</evidence>
<dbReference type="PANTHER" id="PTHR12710:SF0">
    <property type="entry name" value="NUCLEAR PROTEIN LOCALIZATION PROTEIN 4 HOMOLOG"/>
    <property type="match status" value="1"/>
</dbReference>
<evidence type="ECO:0000256" key="4">
    <source>
        <dbReference type="ARBA" id="ARBA00019709"/>
    </source>
</evidence>
<reference evidence="8" key="1">
    <citation type="journal article" date="2014" name="Proc. Natl. Acad. Sci. U.S.A.">
        <title>Extensive sampling of basidiomycete genomes demonstrates inadequacy of the white-rot/brown-rot paradigm for wood decay fungi.</title>
        <authorList>
            <person name="Riley R."/>
            <person name="Salamov A.A."/>
            <person name="Brown D.W."/>
            <person name="Nagy L.G."/>
            <person name="Floudas D."/>
            <person name="Held B.W."/>
            <person name="Levasseur A."/>
            <person name="Lombard V."/>
            <person name="Morin E."/>
            <person name="Otillar R."/>
            <person name="Lindquist E.A."/>
            <person name="Sun H."/>
            <person name="LaButti K.M."/>
            <person name="Schmutz J."/>
            <person name="Jabbour D."/>
            <person name="Luo H."/>
            <person name="Baker S.E."/>
            <person name="Pisabarro A.G."/>
            <person name="Walton J.D."/>
            <person name="Blanchette R.A."/>
            <person name="Henrissat B."/>
            <person name="Martin F."/>
            <person name="Cullen D."/>
            <person name="Hibbett D.S."/>
            <person name="Grigoriev I.V."/>
        </authorList>
    </citation>
    <scope>NUCLEOTIDE SEQUENCE [LARGE SCALE GENOMIC DNA]</scope>
    <source>
        <strain evidence="8">FD-172 SS1</strain>
    </source>
</reference>
<dbReference type="GO" id="GO:0031625">
    <property type="term" value="F:ubiquitin protein ligase binding"/>
    <property type="evidence" value="ECO:0007669"/>
    <property type="project" value="TreeGrafter"/>
</dbReference>
<name>A0A067M855_BOTB1</name>
<dbReference type="InterPro" id="IPR007716">
    <property type="entry name" value="NPL4_Zn-bd_put"/>
</dbReference>
<accession>A0A067M855</accession>
<dbReference type="OrthoDB" id="10251089at2759"/>
<dbReference type="GO" id="GO:0006511">
    <property type="term" value="P:ubiquitin-dependent protein catabolic process"/>
    <property type="evidence" value="ECO:0007669"/>
    <property type="project" value="InterPro"/>
</dbReference>
<evidence type="ECO:0000256" key="5">
    <source>
        <dbReference type="SAM" id="MobiDB-lite"/>
    </source>
</evidence>
<dbReference type="PANTHER" id="PTHR12710">
    <property type="entry name" value="NUCLEAR PROTEIN LOCALIZATION 4"/>
    <property type="match status" value="1"/>
</dbReference>
<organism evidence="7 8">
    <name type="scientific">Botryobasidium botryosum (strain FD-172 SS1)</name>
    <dbReference type="NCBI Taxonomy" id="930990"/>
    <lineage>
        <taxon>Eukaryota</taxon>
        <taxon>Fungi</taxon>
        <taxon>Dikarya</taxon>
        <taxon>Basidiomycota</taxon>
        <taxon>Agaricomycotina</taxon>
        <taxon>Agaricomycetes</taxon>
        <taxon>Cantharellales</taxon>
        <taxon>Botryobasidiaceae</taxon>
        <taxon>Botryobasidium</taxon>
    </lineage>
</organism>
<dbReference type="AlphaFoldDB" id="A0A067M855"/>
<evidence type="ECO:0000259" key="6">
    <source>
        <dbReference type="PROSITE" id="PS50249"/>
    </source>
</evidence>
<gene>
    <name evidence="7" type="ORF">BOTBODRAFT_35815</name>
</gene>